<gene>
    <name evidence="2" type="ORF">PTSG_08325</name>
</gene>
<dbReference type="InterPro" id="IPR018247">
    <property type="entry name" value="EF_Hand_1_Ca_BS"/>
</dbReference>
<dbReference type="KEGG" id="sre:PTSG_08325"/>
<dbReference type="STRING" id="946362.F2UJD3"/>
<protein>
    <recommendedName>
        <fullName evidence="4">EF-hand domain-containing protein</fullName>
    </recommendedName>
</protein>
<keyword evidence="1" id="KW-0106">Calcium</keyword>
<dbReference type="InParanoid" id="F2UJD3"/>
<keyword evidence="3" id="KW-1185">Reference proteome</keyword>
<name>F2UJD3_SALR5</name>
<sequence length="147" mass="15250">MASPFQTQTATADTAFALVAGDGGRLENRADVGLFFLALLGFDVSVHTLDAVLAAHPSGVTSSDARRIVAQLPPSWFSTGNNLQHHAFSALDTTGKGFLEPSDLVHAASQCAPHLPPAMLATAFSMLDGNGDGRLALGDVLNHGAER</sequence>
<dbReference type="InterPro" id="IPR011992">
    <property type="entry name" value="EF-hand-dom_pair"/>
</dbReference>
<dbReference type="Gene3D" id="1.10.238.10">
    <property type="entry name" value="EF-hand"/>
    <property type="match status" value="1"/>
</dbReference>
<evidence type="ECO:0008006" key="4">
    <source>
        <dbReference type="Google" id="ProtNLM"/>
    </source>
</evidence>
<dbReference type="SUPFAM" id="SSF47473">
    <property type="entry name" value="EF-hand"/>
    <property type="match status" value="1"/>
</dbReference>
<dbReference type="PROSITE" id="PS00018">
    <property type="entry name" value="EF_HAND_1"/>
    <property type="match status" value="1"/>
</dbReference>
<evidence type="ECO:0000313" key="3">
    <source>
        <dbReference type="Proteomes" id="UP000007799"/>
    </source>
</evidence>
<evidence type="ECO:0000256" key="1">
    <source>
        <dbReference type="ARBA" id="ARBA00022837"/>
    </source>
</evidence>
<dbReference type="RefSeq" id="XP_004990576.1">
    <property type="nucleotide sequence ID" value="XM_004990519.1"/>
</dbReference>
<dbReference type="Proteomes" id="UP000007799">
    <property type="component" value="Unassembled WGS sequence"/>
</dbReference>
<evidence type="ECO:0000313" key="2">
    <source>
        <dbReference type="EMBL" id="EGD77232.1"/>
    </source>
</evidence>
<dbReference type="GeneID" id="16071134"/>
<reference evidence="2" key="1">
    <citation type="submission" date="2009-08" db="EMBL/GenBank/DDBJ databases">
        <title>Annotation of Salpingoeca rosetta.</title>
        <authorList>
            <consortium name="The Broad Institute Genome Sequencing Platform"/>
            <person name="Russ C."/>
            <person name="Cuomo C."/>
            <person name="Burger G."/>
            <person name="Gray M.W."/>
            <person name="Holland P.W.H."/>
            <person name="King N."/>
            <person name="Lang F.B.F."/>
            <person name="Roger A.J."/>
            <person name="Ruiz-Trillo I."/>
            <person name="Young S.K."/>
            <person name="Zeng Q."/>
            <person name="Gargeya S."/>
            <person name="Alvarado L."/>
            <person name="Berlin A."/>
            <person name="Chapman S.B."/>
            <person name="Chen Z."/>
            <person name="Freedman E."/>
            <person name="Gellesch M."/>
            <person name="Goldberg J."/>
            <person name="Griggs A."/>
            <person name="Gujja S."/>
            <person name="Heilman E."/>
            <person name="Heiman D."/>
            <person name="Howarth C."/>
            <person name="Mehta T."/>
            <person name="Neiman D."/>
            <person name="Pearson M."/>
            <person name="Roberts A."/>
            <person name="Saif S."/>
            <person name="Shea T."/>
            <person name="Shenoy N."/>
            <person name="Sisk P."/>
            <person name="Stolte C."/>
            <person name="Sykes S."/>
            <person name="White J."/>
            <person name="Yandava C."/>
            <person name="Haas B."/>
            <person name="Nusbaum C."/>
            <person name="Birren B."/>
        </authorList>
    </citation>
    <scope>NUCLEOTIDE SEQUENCE [LARGE SCALE GENOMIC DNA]</scope>
    <source>
        <strain evidence="2">ATCC 50818</strain>
    </source>
</reference>
<dbReference type="EMBL" id="GL832977">
    <property type="protein sequence ID" value="EGD77232.1"/>
    <property type="molecule type" value="Genomic_DNA"/>
</dbReference>
<dbReference type="FunCoup" id="F2UJD3">
    <property type="interactions" value="90"/>
</dbReference>
<proteinExistence type="predicted"/>
<dbReference type="AlphaFoldDB" id="F2UJD3"/>
<organism evidence="3">
    <name type="scientific">Salpingoeca rosetta (strain ATCC 50818 / BSB-021)</name>
    <dbReference type="NCBI Taxonomy" id="946362"/>
    <lineage>
        <taxon>Eukaryota</taxon>
        <taxon>Choanoflagellata</taxon>
        <taxon>Craspedida</taxon>
        <taxon>Salpingoecidae</taxon>
        <taxon>Salpingoeca</taxon>
    </lineage>
</organism>
<accession>F2UJD3</accession>